<organism evidence="1">
    <name type="scientific">hydrothermal vent metagenome</name>
    <dbReference type="NCBI Taxonomy" id="652676"/>
    <lineage>
        <taxon>unclassified sequences</taxon>
        <taxon>metagenomes</taxon>
        <taxon>ecological metagenomes</taxon>
    </lineage>
</organism>
<dbReference type="EMBL" id="UOGG01000121">
    <property type="protein sequence ID" value="VAX30613.1"/>
    <property type="molecule type" value="Genomic_DNA"/>
</dbReference>
<reference evidence="1" key="1">
    <citation type="submission" date="2018-06" db="EMBL/GenBank/DDBJ databases">
        <authorList>
            <person name="Zhirakovskaya E."/>
        </authorList>
    </citation>
    <scope>NUCLEOTIDE SEQUENCE</scope>
</reference>
<gene>
    <name evidence="1" type="ORF">MNBD_NITROSPINAE05-55</name>
</gene>
<evidence type="ECO:0000313" key="1">
    <source>
        <dbReference type="EMBL" id="VAX30613.1"/>
    </source>
</evidence>
<protein>
    <submittedName>
        <fullName evidence="1">Uncharacterized protein</fullName>
    </submittedName>
</protein>
<sequence>MSKDSILLGVLFVFVMAALPACAEEVQEEPAVQLPPREHTWVRKETVKKTTGVFSFDQEESRAQISVNEALAKKLTAGNSANSKGSVKDSATCLAVLKPMDDKRMAVQKTGGMWSAFERSSDIRSYSENGMQIDSRINKLIFALRHLCKTAKGLPQNNIARVISGKVSQKGKEAVAREFMDLGKAEEDIDIWLEYAEYWQKNQKRDLDYSSIEGLMAQTMPLIDYYAKLTQRPVDASNKAGYLSDAVTLLETIKKLSSTDEYITLALKEEKDAPYENLDPDM</sequence>
<proteinExistence type="predicted"/>
<accession>A0A3B1D1E4</accession>
<dbReference type="AlphaFoldDB" id="A0A3B1D1E4"/>
<name>A0A3B1D1E4_9ZZZZ</name>